<evidence type="ECO:0000313" key="1">
    <source>
        <dbReference type="EMBL" id="KAK1414985.1"/>
    </source>
</evidence>
<reference evidence="1" key="1">
    <citation type="journal article" date="2023" name="bioRxiv">
        <title>Improved chromosome-level genome assembly for marigold (Tagetes erecta).</title>
        <authorList>
            <person name="Jiang F."/>
            <person name="Yuan L."/>
            <person name="Wang S."/>
            <person name="Wang H."/>
            <person name="Xu D."/>
            <person name="Wang A."/>
            <person name="Fan W."/>
        </authorList>
    </citation>
    <scope>NUCLEOTIDE SEQUENCE</scope>
    <source>
        <strain evidence="1">WSJ</strain>
        <tissue evidence="1">Leaf</tissue>
    </source>
</reference>
<gene>
    <name evidence="1" type="ORF">QVD17_30751</name>
</gene>
<keyword evidence="2" id="KW-1185">Reference proteome</keyword>
<dbReference type="Proteomes" id="UP001229421">
    <property type="component" value="Unassembled WGS sequence"/>
</dbReference>
<name>A0AAD8K8H4_TARER</name>
<comment type="caution">
    <text evidence="1">The sequence shown here is derived from an EMBL/GenBank/DDBJ whole genome shotgun (WGS) entry which is preliminary data.</text>
</comment>
<dbReference type="AlphaFoldDB" id="A0AAD8K8H4"/>
<dbReference type="EMBL" id="JAUHHV010000008">
    <property type="protein sequence ID" value="KAK1414985.1"/>
    <property type="molecule type" value="Genomic_DNA"/>
</dbReference>
<sequence length="79" mass="9252">MLIKSRLVIHIQSKSKVFKELDDWRIAMIGWERGSVSVVPLQACYNWMDFNKRLEDLSEAGLEALLEQVEEEKRLANMD</sequence>
<evidence type="ECO:0000313" key="2">
    <source>
        <dbReference type="Proteomes" id="UP001229421"/>
    </source>
</evidence>
<protein>
    <submittedName>
        <fullName evidence="1">Uncharacterized protein</fullName>
    </submittedName>
</protein>
<organism evidence="1 2">
    <name type="scientific">Tagetes erecta</name>
    <name type="common">African marigold</name>
    <dbReference type="NCBI Taxonomy" id="13708"/>
    <lineage>
        <taxon>Eukaryota</taxon>
        <taxon>Viridiplantae</taxon>
        <taxon>Streptophyta</taxon>
        <taxon>Embryophyta</taxon>
        <taxon>Tracheophyta</taxon>
        <taxon>Spermatophyta</taxon>
        <taxon>Magnoliopsida</taxon>
        <taxon>eudicotyledons</taxon>
        <taxon>Gunneridae</taxon>
        <taxon>Pentapetalae</taxon>
        <taxon>asterids</taxon>
        <taxon>campanulids</taxon>
        <taxon>Asterales</taxon>
        <taxon>Asteraceae</taxon>
        <taxon>Asteroideae</taxon>
        <taxon>Heliantheae alliance</taxon>
        <taxon>Tageteae</taxon>
        <taxon>Tagetes</taxon>
    </lineage>
</organism>
<proteinExistence type="predicted"/>
<accession>A0AAD8K8H4</accession>